<dbReference type="RefSeq" id="WP_145052448.1">
    <property type="nucleotide sequence ID" value="NZ_CP036433.1"/>
</dbReference>
<proteinExistence type="predicted"/>
<dbReference type="Gene3D" id="3.30.750.24">
    <property type="entry name" value="STAS domain"/>
    <property type="match status" value="1"/>
</dbReference>
<evidence type="ECO:0000259" key="1">
    <source>
        <dbReference type="PROSITE" id="PS50801"/>
    </source>
</evidence>
<dbReference type="KEGG" id="lcre:Pla8534_20770"/>
<organism evidence="2 3">
    <name type="scientific">Lignipirellula cremea</name>
    <dbReference type="NCBI Taxonomy" id="2528010"/>
    <lineage>
        <taxon>Bacteria</taxon>
        <taxon>Pseudomonadati</taxon>
        <taxon>Planctomycetota</taxon>
        <taxon>Planctomycetia</taxon>
        <taxon>Pirellulales</taxon>
        <taxon>Pirellulaceae</taxon>
        <taxon>Lignipirellula</taxon>
    </lineage>
</organism>
<dbReference type="OrthoDB" id="277202at2"/>
<dbReference type="AlphaFoldDB" id="A0A518DR19"/>
<dbReference type="InterPro" id="IPR002645">
    <property type="entry name" value="STAS_dom"/>
</dbReference>
<sequence>MADYQYLDLRKQEGVLVATLRDVNGLDSLQLGQLTEELVRLVEEERPPRLVVGFQEVSLCTTTVVNGLLSMLRRIKAQGGQMRLCGMSDNVRASFQILNLDGSIFDIDESELQALANFT</sequence>
<dbReference type="Pfam" id="PF01740">
    <property type="entry name" value="STAS"/>
    <property type="match status" value="1"/>
</dbReference>
<gene>
    <name evidence="2" type="ORF">Pla8534_20770</name>
</gene>
<dbReference type="Proteomes" id="UP000317648">
    <property type="component" value="Chromosome"/>
</dbReference>
<dbReference type="PROSITE" id="PS50801">
    <property type="entry name" value="STAS"/>
    <property type="match status" value="1"/>
</dbReference>
<evidence type="ECO:0000313" key="2">
    <source>
        <dbReference type="EMBL" id="QDU94288.1"/>
    </source>
</evidence>
<feature type="domain" description="STAS" evidence="1">
    <location>
        <begin position="34"/>
        <end position="118"/>
    </location>
</feature>
<dbReference type="CDD" id="cd07043">
    <property type="entry name" value="STAS_anti-anti-sigma_factors"/>
    <property type="match status" value="1"/>
</dbReference>
<name>A0A518DR19_9BACT</name>
<keyword evidence="3" id="KW-1185">Reference proteome</keyword>
<protein>
    <submittedName>
        <fullName evidence="2">STAS domain protein</fullName>
    </submittedName>
</protein>
<dbReference type="EMBL" id="CP036433">
    <property type="protein sequence ID" value="QDU94288.1"/>
    <property type="molecule type" value="Genomic_DNA"/>
</dbReference>
<dbReference type="SUPFAM" id="SSF52091">
    <property type="entry name" value="SpoIIaa-like"/>
    <property type="match status" value="1"/>
</dbReference>
<accession>A0A518DR19</accession>
<dbReference type="InterPro" id="IPR036513">
    <property type="entry name" value="STAS_dom_sf"/>
</dbReference>
<evidence type="ECO:0000313" key="3">
    <source>
        <dbReference type="Proteomes" id="UP000317648"/>
    </source>
</evidence>
<reference evidence="2 3" key="1">
    <citation type="submission" date="2019-02" db="EMBL/GenBank/DDBJ databases">
        <title>Deep-cultivation of Planctomycetes and their phenomic and genomic characterization uncovers novel biology.</title>
        <authorList>
            <person name="Wiegand S."/>
            <person name="Jogler M."/>
            <person name="Boedeker C."/>
            <person name="Pinto D."/>
            <person name="Vollmers J."/>
            <person name="Rivas-Marin E."/>
            <person name="Kohn T."/>
            <person name="Peeters S.H."/>
            <person name="Heuer A."/>
            <person name="Rast P."/>
            <person name="Oberbeckmann S."/>
            <person name="Bunk B."/>
            <person name="Jeske O."/>
            <person name="Meyerdierks A."/>
            <person name="Storesund J.E."/>
            <person name="Kallscheuer N."/>
            <person name="Luecker S."/>
            <person name="Lage O.M."/>
            <person name="Pohl T."/>
            <person name="Merkel B.J."/>
            <person name="Hornburger P."/>
            <person name="Mueller R.-W."/>
            <person name="Bruemmer F."/>
            <person name="Labrenz M."/>
            <person name="Spormann A.M."/>
            <person name="Op den Camp H."/>
            <person name="Overmann J."/>
            <person name="Amann R."/>
            <person name="Jetten M.S.M."/>
            <person name="Mascher T."/>
            <person name="Medema M.H."/>
            <person name="Devos D.P."/>
            <person name="Kaster A.-K."/>
            <person name="Ovreas L."/>
            <person name="Rohde M."/>
            <person name="Galperin M.Y."/>
            <person name="Jogler C."/>
        </authorList>
    </citation>
    <scope>NUCLEOTIDE SEQUENCE [LARGE SCALE GENOMIC DNA]</scope>
    <source>
        <strain evidence="2 3">Pla85_3_4</strain>
    </source>
</reference>